<dbReference type="AlphaFoldDB" id="A0A822YZ74"/>
<gene>
    <name evidence="1" type="ORF">HUJ06_007412</name>
</gene>
<sequence length="44" mass="4912">MACHLAGDWCRQARRNNCASELLHAVSATTNPNDIKEEGIKEEE</sequence>
<name>A0A822YZ74_NELNU</name>
<comment type="caution">
    <text evidence="1">The sequence shown here is derived from an EMBL/GenBank/DDBJ whole genome shotgun (WGS) entry which is preliminary data.</text>
</comment>
<dbReference type="EMBL" id="DUZY01000004">
    <property type="protein sequence ID" value="DAD36771.1"/>
    <property type="molecule type" value="Genomic_DNA"/>
</dbReference>
<evidence type="ECO:0000313" key="2">
    <source>
        <dbReference type="Proteomes" id="UP000607653"/>
    </source>
</evidence>
<accession>A0A822YZ74</accession>
<organism evidence="1 2">
    <name type="scientific">Nelumbo nucifera</name>
    <name type="common">Sacred lotus</name>
    <dbReference type="NCBI Taxonomy" id="4432"/>
    <lineage>
        <taxon>Eukaryota</taxon>
        <taxon>Viridiplantae</taxon>
        <taxon>Streptophyta</taxon>
        <taxon>Embryophyta</taxon>
        <taxon>Tracheophyta</taxon>
        <taxon>Spermatophyta</taxon>
        <taxon>Magnoliopsida</taxon>
        <taxon>Proteales</taxon>
        <taxon>Nelumbonaceae</taxon>
        <taxon>Nelumbo</taxon>
    </lineage>
</organism>
<evidence type="ECO:0000313" key="1">
    <source>
        <dbReference type="EMBL" id="DAD36771.1"/>
    </source>
</evidence>
<reference evidence="1 2" key="1">
    <citation type="journal article" date="2020" name="Mol. Biol. Evol.">
        <title>Distinct Expression and Methylation Patterns for Genes with Different Fates following a Single Whole-Genome Duplication in Flowering Plants.</title>
        <authorList>
            <person name="Shi T."/>
            <person name="Rahmani R.S."/>
            <person name="Gugger P.F."/>
            <person name="Wang M."/>
            <person name="Li H."/>
            <person name="Zhang Y."/>
            <person name="Li Z."/>
            <person name="Wang Q."/>
            <person name="Van de Peer Y."/>
            <person name="Marchal K."/>
            <person name="Chen J."/>
        </authorList>
    </citation>
    <scope>NUCLEOTIDE SEQUENCE [LARGE SCALE GENOMIC DNA]</scope>
    <source>
        <tissue evidence="1">Leaf</tissue>
    </source>
</reference>
<proteinExistence type="predicted"/>
<dbReference type="Proteomes" id="UP000607653">
    <property type="component" value="Unassembled WGS sequence"/>
</dbReference>
<keyword evidence="2" id="KW-1185">Reference proteome</keyword>
<protein>
    <submittedName>
        <fullName evidence="1">Uncharacterized protein</fullName>
    </submittedName>
</protein>